<evidence type="ECO:0000256" key="2">
    <source>
        <dbReference type="ARBA" id="ARBA00012831"/>
    </source>
</evidence>
<evidence type="ECO:0000259" key="11">
    <source>
        <dbReference type="PROSITE" id="PS50862"/>
    </source>
</evidence>
<dbReference type="PANTHER" id="PTHR42753">
    <property type="entry name" value="MITOCHONDRIAL RIBOSOME PROTEIN L39/PROLYL-TRNA LIGASE FAMILY MEMBER"/>
    <property type="match status" value="1"/>
</dbReference>
<dbReference type="PANTHER" id="PTHR42753:SF2">
    <property type="entry name" value="PROLINE--TRNA LIGASE"/>
    <property type="match status" value="1"/>
</dbReference>
<name>A0A2C5Z5K6_9HYPO</name>
<dbReference type="InterPro" id="IPR036621">
    <property type="entry name" value="Anticodon-bd_dom_sf"/>
</dbReference>
<feature type="compositionally biased region" description="Basic and acidic residues" evidence="10">
    <location>
        <begin position="253"/>
        <end position="265"/>
    </location>
</feature>
<protein>
    <recommendedName>
        <fullName evidence="2">proline--tRNA ligase</fullName>
        <ecNumber evidence="2">6.1.1.15</ecNumber>
    </recommendedName>
    <alternativeName>
        <fullName evidence="8">Prolyl-tRNA synthetase</fullName>
    </alternativeName>
</protein>
<evidence type="ECO:0000256" key="3">
    <source>
        <dbReference type="ARBA" id="ARBA00022598"/>
    </source>
</evidence>
<comment type="caution">
    <text evidence="12">The sequence shown here is derived from an EMBL/GenBank/DDBJ whole genome shotgun (WGS) entry which is preliminary data.</text>
</comment>
<dbReference type="GO" id="GO:0004827">
    <property type="term" value="F:proline-tRNA ligase activity"/>
    <property type="evidence" value="ECO:0007669"/>
    <property type="project" value="UniProtKB-EC"/>
</dbReference>
<evidence type="ECO:0000256" key="1">
    <source>
        <dbReference type="ARBA" id="ARBA00008226"/>
    </source>
</evidence>
<evidence type="ECO:0000256" key="4">
    <source>
        <dbReference type="ARBA" id="ARBA00022741"/>
    </source>
</evidence>
<evidence type="ECO:0000256" key="7">
    <source>
        <dbReference type="ARBA" id="ARBA00023146"/>
    </source>
</evidence>
<dbReference type="SUPFAM" id="SSF55681">
    <property type="entry name" value="Class II aaRS and biotin synthetases"/>
    <property type="match status" value="1"/>
</dbReference>
<dbReference type="GO" id="GO:0005524">
    <property type="term" value="F:ATP binding"/>
    <property type="evidence" value="ECO:0007669"/>
    <property type="project" value="UniProtKB-KW"/>
</dbReference>
<keyword evidence="3" id="KW-0436">Ligase</keyword>
<feature type="domain" description="Aminoacyl-transfer RNA synthetases class-II family profile" evidence="11">
    <location>
        <begin position="38"/>
        <end position="340"/>
    </location>
</feature>
<dbReference type="PROSITE" id="PS50862">
    <property type="entry name" value="AA_TRNA_LIGASE_II"/>
    <property type="match status" value="1"/>
</dbReference>
<reference evidence="12 13" key="1">
    <citation type="submission" date="2017-06" db="EMBL/GenBank/DDBJ databases">
        <title>Ant-infecting Ophiocordyceps genomes reveal a high diversity of potential behavioral manipulation genes and a possible major role for enterotoxins.</title>
        <authorList>
            <person name="De Bekker C."/>
            <person name="Evans H.C."/>
            <person name="Brachmann A."/>
            <person name="Hughes D.P."/>
        </authorList>
    </citation>
    <scope>NUCLEOTIDE SEQUENCE [LARGE SCALE GENOMIC DNA]</scope>
    <source>
        <strain evidence="12 13">1348a</strain>
    </source>
</reference>
<dbReference type="Pfam" id="PF03129">
    <property type="entry name" value="HGTP_anticodon"/>
    <property type="match status" value="1"/>
</dbReference>
<dbReference type="EMBL" id="NJEU01000389">
    <property type="protein sequence ID" value="PHH75133.1"/>
    <property type="molecule type" value="Genomic_DNA"/>
</dbReference>
<dbReference type="InterPro" id="IPR045864">
    <property type="entry name" value="aa-tRNA-synth_II/BPL/LPL"/>
</dbReference>
<comment type="similarity">
    <text evidence="1">Belongs to the class-II aminoacyl-tRNA synthetase family.</text>
</comment>
<comment type="catalytic activity">
    <reaction evidence="9">
        <text>tRNA(Pro) + L-proline + ATP = L-prolyl-tRNA(Pro) + AMP + diphosphate</text>
        <dbReference type="Rhea" id="RHEA:14305"/>
        <dbReference type="Rhea" id="RHEA-COMP:9700"/>
        <dbReference type="Rhea" id="RHEA-COMP:9702"/>
        <dbReference type="ChEBI" id="CHEBI:30616"/>
        <dbReference type="ChEBI" id="CHEBI:33019"/>
        <dbReference type="ChEBI" id="CHEBI:60039"/>
        <dbReference type="ChEBI" id="CHEBI:78442"/>
        <dbReference type="ChEBI" id="CHEBI:78532"/>
        <dbReference type="ChEBI" id="CHEBI:456215"/>
        <dbReference type="EC" id="6.1.1.15"/>
    </reaction>
</comment>
<dbReference type="CDD" id="cd00779">
    <property type="entry name" value="ProRS_core_prok"/>
    <property type="match status" value="1"/>
</dbReference>
<dbReference type="InterPro" id="IPR050062">
    <property type="entry name" value="Pro-tRNA_synthetase"/>
</dbReference>
<organism evidence="12 13">
    <name type="scientific">Ophiocordyceps australis</name>
    <dbReference type="NCBI Taxonomy" id="1399860"/>
    <lineage>
        <taxon>Eukaryota</taxon>
        <taxon>Fungi</taxon>
        <taxon>Dikarya</taxon>
        <taxon>Ascomycota</taxon>
        <taxon>Pezizomycotina</taxon>
        <taxon>Sordariomycetes</taxon>
        <taxon>Hypocreomycetidae</taxon>
        <taxon>Hypocreales</taxon>
        <taxon>Ophiocordycipitaceae</taxon>
        <taxon>Ophiocordyceps</taxon>
    </lineage>
</organism>
<feature type="region of interest" description="Disordered" evidence="10">
    <location>
        <begin position="234"/>
        <end position="265"/>
    </location>
</feature>
<evidence type="ECO:0000256" key="5">
    <source>
        <dbReference type="ARBA" id="ARBA00022840"/>
    </source>
</evidence>
<keyword evidence="4" id="KW-0547">Nucleotide-binding</keyword>
<evidence type="ECO:0000256" key="10">
    <source>
        <dbReference type="SAM" id="MobiDB-lite"/>
    </source>
</evidence>
<dbReference type="PRINTS" id="PR01046">
    <property type="entry name" value="TRNASYNTHPRO"/>
</dbReference>
<proteinExistence type="inferred from homology"/>
<dbReference type="Pfam" id="PF00587">
    <property type="entry name" value="tRNA-synt_2b"/>
    <property type="match status" value="1"/>
</dbReference>
<accession>A0A2C5Z5K6</accession>
<gene>
    <name evidence="12" type="ORF">CDD82_4561</name>
</gene>
<dbReference type="Gene3D" id="3.30.930.10">
    <property type="entry name" value="Bira Bifunctional Protein, Domain 2"/>
    <property type="match status" value="1"/>
</dbReference>
<evidence type="ECO:0000256" key="8">
    <source>
        <dbReference type="ARBA" id="ARBA00029731"/>
    </source>
</evidence>
<dbReference type="AlphaFoldDB" id="A0A2C5Z5K6"/>
<dbReference type="InterPro" id="IPR002316">
    <property type="entry name" value="Pro-tRNA-ligase_IIa"/>
</dbReference>
<dbReference type="GO" id="GO:0006433">
    <property type="term" value="P:prolyl-tRNA aminoacylation"/>
    <property type="evidence" value="ECO:0007669"/>
    <property type="project" value="InterPro"/>
</dbReference>
<keyword evidence="6" id="KW-0648">Protein biosynthesis</keyword>
<dbReference type="GO" id="GO:0005739">
    <property type="term" value="C:mitochondrion"/>
    <property type="evidence" value="ECO:0007669"/>
    <property type="project" value="TreeGrafter"/>
</dbReference>
<dbReference type="InterPro" id="IPR002314">
    <property type="entry name" value="aa-tRNA-synt_IIb"/>
</dbReference>
<dbReference type="SUPFAM" id="SSF52954">
    <property type="entry name" value="Class II aaRS ABD-related"/>
    <property type="match status" value="1"/>
</dbReference>
<dbReference type="InterPro" id="IPR006195">
    <property type="entry name" value="aa-tRNA-synth_II"/>
</dbReference>
<evidence type="ECO:0000313" key="13">
    <source>
        <dbReference type="Proteomes" id="UP000224854"/>
    </source>
</evidence>
<keyword evidence="13" id="KW-1185">Reference proteome</keyword>
<sequence>MPTAGIAATEGEDGHGKLIRAGFLRQAQSGIFQMLPLGLRVQQKVERLLDKRMQSIGASRLSLSTFSTEELWQKSNRLHKVAPELFRLQDRKNTRLLLSPTHEEEMTALVASTVHSYKDLPVRLYQTTRKYRDEMRPRHGLLRSREFVMNDLYTFDLCQEAAIDTYHHISAVYSAFFADLKLPVLVAEANAGHMGGNYSHEFHLSHSVGSDVVAVCRVCGHAVAYEGAAAAAQQQGDEGQDGQAKGQDGQAKGQDDQAKGQDDQAKCRQCKTGSLRLERGLELAHTFYLGTRYSEPLDLCVPVASGPDSPIHMGCYGIGVSRLIGAVAELKADHRGLHWPRLMAPFEVAMVPSSPQVPPEMLSLYDALAAQGLDVVLDDRDKRFGWKMRDADLAGYPVVVVLGQAWRDDSMCEVQCSSLGINQTVASQALPAFVGKVISSL</sequence>
<dbReference type="OrthoDB" id="10267474at2759"/>
<dbReference type="Gene3D" id="3.40.50.800">
    <property type="entry name" value="Anticodon-binding domain"/>
    <property type="match status" value="1"/>
</dbReference>
<keyword evidence="5" id="KW-0067">ATP-binding</keyword>
<feature type="compositionally biased region" description="Low complexity" evidence="10">
    <location>
        <begin position="234"/>
        <end position="252"/>
    </location>
</feature>
<dbReference type="InterPro" id="IPR033730">
    <property type="entry name" value="ProRS_core_prok"/>
</dbReference>
<evidence type="ECO:0000256" key="9">
    <source>
        <dbReference type="ARBA" id="ARBA00047671"/>
    </source>
</evidence>
<dbReference type="EC" id="6.1.1.15" evidence="2"/>
<evidence type="ECO:0000256" key="6">
    <source>
        <dbReference type="ARBA" id="ARBA00022917"/>
    </source>
</evidence>
<evidence type="ECO:0000313" key="12">
    <source>
        <dbReference type="EMBL" id="PHH75133.1"/>
    </source>
</evidence>
<dbReference type="Proteomes" id="UP000224854">
    <property type="component" value="Unassembled WGS sequence"/>
</dbReference>
<keyword evidence="7" id="KW-0030">Aminoacyl-tRNA synthetase</keyword>
<dbReference type="InterPro" id="IPR004154">
    <property type="entry name" value="Anticodon-bd"/>
</dbReference>